<dbReference type="Proteomes" id="UP000193108">
    <property type="component" value="Unassembled WGS sequence"/>
</dbReference>
<keyword evidence="4" id="KW-1185">Reference proteome</keyword>
<dbReference type="PANTHER" id="PTHR30163">
    <property type="entry name" value="MEMBRANE-BOUND LYTIC MUREIN TRANSGLYCOSYLASE B"/>
    <property type="match status" value="1"/>
</dbReference>
<dbReference type="InterPro" id="IPR043426">
    <property type="entry name" value="MltB-like"/>
</dbReference>
<dbReference type="STRING" id="1782.AWC18_01500"/>
<dbReference type="Pfam" id="PF13406">
    <property type="entry name" value="SLT_2"/>
    <property type="match status" value="1"/>
</dbReference>
<organism evidence="3 4">
    <name type="scientific">Mycolicibacter nonchromogenicus</name>
    <name type="common">Mycobacterium nonchromogenicum</name>
    <dbReference type="NCBI Taxonomy" id="1782"/>
    <lineage>
        <taxon>Bacteria</taxon>
        <taxon>Bacillati</taxon>
        <taxon>Actinomycetota</taxon>
        <taxon>Actinomycetes</taxon>
        <taxon>Mycobacteriales</taxon>
        <taxon>Mycobacteriaceae</taxon>
        <taxon>Mycolicibacter</taxon>
    </lineage>
</organism>
<name>A0A1X1ZSA8_MYCNO</name>
<protein>
    <submittedName>
        <fullName evidence="3">Lytic transglycosylase</fullName>
    </submittedName>
</protein>
<evidence type="ECO:0000313" key="4">
    <source>
        <dbReference type="Proteomes" id="UP000193108"/>
    </source>
</evidence>
<gene>
    <name evidence="3" type="ORF">AWC18_01500</name>
</gene>
<dbReference type="InterPro" id="IPR031304">
    <property type="entry name" value="SLT_2"/>
</dbReference>
<sequence>MPTGGGAPERVSRTAKWRRAARSALRPAFGLAFITPLVFAGAVGATPRSSTALPLRNSAVTHLASVHTPGHSSGPSVVAVRRPQPNLHVAAGAPSAPPAAVVYAPGTLGIPKTALAAYRNAEQQMAVAAPDCGVSWNLLAGIGRIESGHANGGATDARGNALQPIYGPALDGTLPGNEVIVASSAPGRVVYARALGPMQFLPGTWSRYAADGDGDGRADPQNIYDATLAAARYLCSGGLNLREQSQVLTAILRYNNSMAYAENVMGWAAAYATGVAPVDLPPIVGPAPPIADLHLEHLEHPEGLGPESLSLHGMSRLDHPAESSLIDLGQQSLETQLANLPWLPPWMTANEPQQQPLPRPSAACRMICLEPQAVPGPEAAPNGFPPAPMAPNGFPPAPMAPNGLPPAPMAPNGLPPAPFAPPDAPPAPPAPMPAYAVAPAPPDVPGAPPSPAPAGTPQNGPQAVPPA</sequence>
<dbReference type="Gene3D" id="1.10.530.10">
    <property type="match status" value="1"/>
</dbReference>
<evidence type="ECO:0000256" key="1">
    <source>
        <dbReference type="SAM" id="MobiDB-lite"/>
    </source>
</evidence>
<accession>A0A1X1ZSA8</accession>
<dbReference type="GO" id="GO:0008933">
    <property type="term" value="F:peptidoglycan lytic transglycosylase activity"/>
    <property type="evidence" value="ECO:0007669"/>
    <property type="project" value="TreeGrafter"/>
</dbReference>
<reference evidence="3 4" key="1">
    <citation type="submission" date="2016-01" db="EMBL/GenBank/DDBJ databases">
        <title>The new phylogeny of the genus Mycobacterium.</title>
        <authorList>
            <person name="Tarcisio F."/>
            <person name="Conor M."/>
            <person name="Antonella G."/>
            <person name="Elisabetta G."/>
            <person name="Giulia F.S."/>
            <person name="Sara T."/>
            <person name="Anna F."/>
            <person name="Clotilde B."/>
            <person name="Roberto B."/>
            <person name="Veronica D.S."/>
            <person name="Fabio R."/>
            <person name="Monica P."/>
            <person name="Olivier J."/>
            <person name="Enrico T."/>
            <person name="Nicola S."/>
        </authorList>
    </citation>
    <scope>NUCLEOTIDE SEQUENCE [LARGE SCALE GENOMIC DNA]</scope>
    <source>
        <strain evidence="3 4">DSM 44164</strain>
    </source>
</reference>
<feature type="region of interest" description="Disordered" evidence="1">
    <location>
        <begin position="377"/>
        <end position="467"/>
    </location>
</feature>
<feature type="compositionally biased region" description="Pro residues" evidence="1">
    <location>
        <begin position="383"/>
        <end position="432"/>
    </location>
</feature>
<dbReference type="SUPFAM" id="SSF53955">
    <property type="entry name" value="Lysozyme-like"/>
    <property type="match status" value="1"/>
</dbReference>
<dbReference type="RefSeq" id="WP_064997957.1">
    <property type="nucleotide sequence ID" value="NZ_LQPI01000010.1"/>
</dbReference>
<dbReference type="InterPro" id="IPR023346">
    <property type="entry name" value="Lysozyme-like_dom_sf"/>
</dbReference>
<feature type="compositionally biased region" description="Pro residues" evidence="1">
    <location>
        <begin position="439"/>
        <end position="454"/>
    </location>
</feature>
<dbReference type="GO" id="GO:0009253">
    <property type="term" value="P:peptidoglycan catabolic process"/>
    <property type="evidence" value="ECO:0007669"/>
    <property type="project" value="TreeGrafter"/>
</dbReference>
<dbReference type="EMBL" id="LQPI01000010">
    <property type="protein sequence ID" value="ORW25971.1"/>
    <property type="molecule type" value="Genomic_DNA"/>
</dbReference>
<feature type="domain" description="Transglycosylase SLT" evidence="2">
    <location>
        <begin position="191"/>
        <end position="240"/>
    </location>
</feature>
<evidence type="ECO:0000259" key="2">
    <source>
        <dbReference type="Pfam" id="PF13406"/>
    </source>
</evidence>
<dbReference type="AlphaFoldDB" id="A0A1X1ZSA8"/>
<evidence type="ECO:0000313" key="3">
    <source>
        <dbReference type="EMBL" id="ORW25971.1"/>
    </source>
</evidence>
<dbReference type="CDD" id="cd13399">
    <property type="entry name" value="Slt35-like"/>
    <property type="match status" value="1"/>
</dbReference>
<dbReference type="PANTHER" id="PTHR30163:SF8">
    <property type="entry name" value="LYTIC MUREIN TRANSGLYCOSYLASE"/>
    <property type="match status" value="1"/>
</dbReference>
<proteinExistence type="predicted"/>
<comment type="caution">
    <text evidence="3">The sequence shown here is derived from an EMBL/GenBank/DDBJ whole genome shotgun (WGS) entry which is preliminary data.</text>
</comment>